<reference evidence="1 2" key="1">
    <citation type="submission" date="2023-06" db="EMBL/GenBank/DDBJ databases">
        <title>Marinobacter azerbaijanicus a moderately halophilic, isolated from Urmia Lake in Azerbaijan region of Iran.</title>
        <authorList>
            <person name="Sanchez-Porro C."/>
            <person name="Aghdam E.M."/>
            <person name="Saheb S.M."/>
            <person name="Tarhriz V."/>
            <person name="Kazemi E."/>
            <person name="Ammozegar M.A."/>
            <person name="Ventosa A."/>
            <person name="Hejazi M.S."/>
        </authorList>
    </citation>
    <scope>NUCLEOTIDE SEQUENCE [LARGE SCALE GENOMIC DNA]</scope>
    <source>
        <strain evidence="1 2">TBZ242</strain>
    </source>
</reference>
<evidence type="ECO:0000313" key="1">
    <source>
        <dbReference type="EMBL" id="MDL0434110.1"/>
    </source>
</evidence>
<keyword evidence="2" id="KW-1185">Reference proteome</keyword>
<accession>A0ABT7IIU9</accession>
<proteinExistence type="predicted"/>
<gene>
    <name evidence="1" type="ORF">QPM17_23550</name>
</gene>
<evidence type="ECO:0000313" key="2">
    <source>
        <dbReference type="Proteomes" id="UP001227964"/>
    </source>
</evidence>
<name>A0ABT7IIU9_9GAMM</name>
<organism evidence="1 2">
    <name type="scientific">Marinobacter azerbaijanicus</name>
    <dbReference type="NCBI Taxonomy" id="3050455"/>
    <lineage>
        <taxon>Bacteria</taxon>
        <taxon>Pseudomonadati</taxon>
        <taxon>Pseudomonadota</taxon>
        <taxon>Gammaproteobacteria</taxon>
        <taxon>Pseudomonadales</taxon>
        <taxon>Marinobacteraceae</taxon>
        <taxon>Marinobacter</taxon>
    </lineage>
</organism>
<evidence type="ECO:0008006" key="3">
    <source>
        <dbReference type="Google" id="ProtNLM"/>
    </source>
</evidence>
<comment type="caution">
    <text evidence="1">The sequence shown here is derived from an EMBL/GenBank/DDBJ whole genome shotgun (WGS) entry which is preliminary data.</text>
</comment>
<dbReference type="RefSeq" id="WP_285394177.1">
    <property type="nucleotide sequence ID" value="NZ_JASSVS010000059.1"/>
</dbReference>
<dbReference type="EMBL" id="JASSVS010000059">
    <property type="protein sequence ID" value="MDL0434110.1"/>
    <property type="molecule type" value="Genomic_DNA"/>
</dbReference>
<dbReference type="Proteomes" id="UP001227964">
    <property type="component" value="Unassembled WGS sequence"/>
</dbReference>
<protein>
    <recommendedName>
        <fullName evidence="3">Preprotein translocase subunit SecD</fullName>
    </recommendedName>
</protein>
<sequence>MRAEDILPDHLNQIEQDGIVIRKGNVGAFLANAKCWSDPAATPQARDVAERDIVEALPVLRALGLFEVLSVRDPKLQRLIESHR</sequence>